<keyword evidence="4" id="KW-0328">Glycosyltransferase</keyword>
<dbReference type="Pfam" id="PF00156">
    <property type="entry name" value="Pribosyltran"/>
    <property type="match status" value="1"/>
</dbReference>
<dbReference type="PANTHER" id="PTHR43864">
    <property type="entry name" value="HYPOXANTHINE/GUANINE PHOSPHORIBOSYLTRANSFERASE"/>
    <property type="match status" value="1"/>
</dbReference>
<evidence type="ECO:0000259" key="3">
    <source>
        <dbReference type="Pfam" id="PF00156"/>
    </source>
</evidence>
<dbReference type="InterPro" id="IPR000836">
    <property type="entry name" value="PRTase_dom"/>
</dbReference>
<evidence type="ECO:0000256" key="2">
    <source>
        <dbReference type="ARBA" id="ARBA00022726"/>
    </source>
</evidence>
<accession>A0A1V5SDI4</accession>
<proteinExistence type="predicted"/>
<dbReference type="CDD" id="cd06223">
    <property type="entry name" value="PRTases_typeI"/>
    <property type="match status" value="1"/>
</dbReference>
<evidence type="ECO:0000256" key="1">
    <source>
        <dbReference type="ARBA" id="ARBA00022679"/>
    </source>
</evidence>
<dbReference type="EMBL" id="MWBO01000028">
    <property type="protein sequence ID" value="OQA52586.1"/>
    <property type="molecule type" value="Genomic_DNA"/>
</dbReference>
<dbReference type="PANTHER" id="PTHR43864:SF1">
    <property type="entry name" value="XANTHINE PHOSPHORIBOSYLTRANSFERASE"/>
    <property type="match status" value="1"/>
</dbReference>
<evidence type="ECO:0000313" key="4">
    <source>
        <dbReference type="EMBL" id="OQA52586.1"/>
    </source>
</evidence>
<organism evidence="4">
    <name type="scientific">candidate division WS2 bacterium ADurb.Bin280</name>
    <dbReference type="NCBI Taxonomy" id="1852829"/>
    <lineage>
        <taxon>Bacteria</taxon>
        <taxon>candidate division WS2</taxon>
    </lineage>
</organism>
<gene>
    <name evidence="4" type="ORF">BWY43_00457</name>
</gene>
<dbReference type="InterPro" id="IPR029057">
    <property type="entry name" value="PRTase-like"/>
</dbReference>
<keyword evidence="2" id="KW-0660">Purine salvage</keyword>
<dbReference type="AlphaFoldDB" id="A0A1V5SDI4"/>
<feature type="domain" description="Phosphoribosyltransferase" evidence="3">
    <location>
        <begin position="71"/>
        <end position="182"/>
    </location>
</feature>
<dbReference type="Proteomes" id="UP000485367">
    <property type="component" value="Unassembled WGS sequence"/>
</dbReference>
<sequence>MHNAGVDGELRRLLNLFQGVYEVRRGSAGERLSPLVGYAGKYVDGDCGTKAYIGEVYYNFAMIEQHPRTLKRFAEAVKPQIHFDVVVGMPMGGIAFSFALTDEIGCRFTFAEKKVARVATGLEREETQLVISRHIIAEGSRVLIGEDVCHNFSTIADAIGLIENIGAKVVGIVCAINRSCENGTVIRNYLDVPVFGALSLPTEEYRQDDPYVASDIEAGNVIWKPKECWKQMIASMHGTW</sequence>
<keyword evidence="1 4" id="KW-0808">Transferase</keyword>
<dbReference type="GO" id="GO:0006166">
    <property type="term" value="P:purine ribonucleoside salvage"/>
    <property type="evidence" value="ECO:0007669"/>
    <property type="project" value="UniProtKB-KW"/>
</dbReference>
<dbReference type="InterPro" id="IPR050118">
    <property type="entry name" value="Pur/Pyrimidine_PRTase"/>
</dbReference>
<dbReference type="SUPFAM" id="SSF53271">
    <property type="entry name" value="PRTase-like"/>
    <property type="match status" value="1"/>
</dbReference>
<protein>
    <submittedName>
        <fullName evidence="4">Orotate phosphoribosyltransferase</fullName>
    </submittedName>
</protein>
<name>A0A1V5SDI4_9BACT</name>
<dbReference type="GO" id="GO:0016757">
    <property type="term" value="F:glycosyltransferase activity"/>
    <property type="evidence" value="ECO:0007669"/>
    <property type="project" value="UniProtKB-KW"/>
</dbReference>
<comment type="caution">
    <text evidence="4">The sequence shown here is derived from an EMBL/GenBank/DDBJ whole genome shotgun (WGS) entry which is preliminary data.</text>
</comment>
<reference evidence="4" key="1">
    <citation type="submission" date="2017-02" db="EMBL/GenBank/DDBJ databases">
        <title>Delving into the versatile metabolic prowess of the omnipresent phylum Bacteroidetes.</title>
        <authorList>
            <person name="Nobu M.K."/>
            <person name="Mei R."/>
            <person name="Narihiro T."/>
            <person name="Kuroda K."/>
            <person name="Liu W.-T."/>
        </authorList>
    </citation>
    <scope>NUCLEOTIDE SEQUENCE</scope>
    <source>
        <strain evidence="4">ADurb.Bin280</strain>
    </source>
</reference>
<dbReference type="Gene3D" id="3.40.50.2020">
    <property type="match status" value="1"/>
</dbReference>